<feature type="region of interest" description="Disordered" evidence="1">
    <location>
        <begin position="1"/>
        <end position="29"/>
    </location>
</feature>
<evidence type="ECO:0000313" key="3">
    <source>
        <dbReference type="Proteomes" id="UP001375240"/>
    </source>
</evidence>
<evidence type="ECO:0000313" key="2">
    <source>
        <dbReference type="EMBL" id="KAK6352730.1"/>
    </source>
</evidence>
<dbReference type="AlphaFoldDB" id="A0AAV9V1P4"/>
<reference evidence="2 3" key="1">
    <citation type="submission" date="2019-10" db="EMBL/GenBank/DDBJ databases">
        <authorList>
            <person name="Palmer J.M."/>
        </authorList>
    </citation>
    <scope>NUCLEOTIDE SEQUENCE [LARGE SCALE GENOMIC DNA]</scope>
    <source>
        <strain evidence="2 3">TWF696</strain>
    </source>
</reference>
<organism evidence="2 3">
    <name type="scientific">Orbilia brochopaga</name>
    <dbReference type="NCBI Taxonomy" id="3140254"/>
    <lineage>
        <taxon>Eukaryota</taxon>
        <taxon>Fungi</taxon>
        <taxon>Dikarya</taxon>
        <taxon>Ascomycota</taxon>
        <taxon>Pezizomycotina</taxon>
        <taxon>Orbiliomycetes</taxon>
        <taxon>Orbiliales</taxon>
        <taxon>Orbiliaceae</taxon>
        <taxon>Orbilia</taxon>
    </lineage>
</organism>
<keyword evidence="3" id="KW-1185">Reference proteome</keyword>
<sequence>MSRSNSAARARAPSRGRGFGPSFSPTDRRPVLVSQPQKKVLLLNPDLDPKVKAAKLLDLVTFLRTFERDIAFLQDITAAGLNGPASLDNTVLRIQYHHFYLILHQKIDLWRTSMPAFRKLGDVMIPDEIIDKLYNFEDPIEGHVQLQKAVKSINREIESIVRISFLRHLQLLPKAVYGDSYHGTDQTDKSIKESLTWHD</sequence>
<dbReference type="EMBL" id="JAVHNQ010000003">
    <property type="protein sequence ID" value="KAK6352730.1"/>
    <property type="molecule type" value="Genomic_DNA"/>
</dbReference>
<comment type="caution">
    <text evidence="2">The sequence shown here is derived from an EMBL/GenBank/DDBJ whole genome shotgun (WGS) entry which is preliminary data.</text>
</comment>
<gene>
    <name evidence="2" type="ORF">TWF696_004733</name>
</gene>
<protein>
    <submittedName>
        <fullName evidence="2">Uncharacterized protein</fullName>
    </submittedName>
</protein>
<proteinExistence type="predicted"/>
<dbReference type="Proteomes" id="UP001375240">
    <property type="component" value="Unassembled WGS sequence"/>
</dbReference>
<evidence type="ECO:0000256" key="1">
    <source>
        <dbReference type="SAM" id="MobiDB-lite"/>
    </source>
</evidence>
<name>A0AAV9V1P4_9PEZI</name>
<feature type="compositionally biased region" description="Low complexity" evidence="1">
    <location>
        <begin position="1"/>
        <end position="22"/>
    </location>
</feature>
<accession>A0AAV9V1P4</accession>